<keyword evidence="3" id="KW-1185">Reference proteome</keyword>
<feature type="region of interest" description="Disordered" evidence="1">
    <location>
        <begin position="69"/>
        <end position="88"/>
    </location>
</feature>
<evidence type="ECO:0000256" key="1">
    <source>
        <dbReference type="SAM" id="MobiDB-lite"/>
    </source>
</evidence>
<evidence type="ECO:0000313" key="2">
    <source>
        <dbReference type="EMBL" id="GAA4250086.1"/>
    </source>
</evidence>
<protein>
    <submittedName>
        <fullName evidence="2">Uncharacterized protein</fullName>
    </submittedName>
</protein>
<comment type="caution">
    <text evidence="2">The sequence shown here is derived from an EMBL/GenBank/DDBJ whole genome shotgun (WGS) entry which is preliminary data.</text>
</comment>
<proteinExistence type="predicted"/>
<reference evidence="3" key="1">
    <citation type="journal article" date="2019" name="Int. J. Syst. Evol. Microbiol.">
        <title>The Global Catalogue of Microorganisms (GCM) 10K type strain sequencing project: providing services to taxonomists for standard genome sequencing and annotation.</title>
        <authorList>
            <consortium name="The Broad Institute Genomics Platform"/>
            <consortium name="The Broad Institute Genome Sequencing Center for Infectious Disease"/>
            <person name="Wu L."/>
            <person name="Ma J."/>
        </authorList>
    </citation>
    <scope>NUCLEOTIDE SEQUENCE [LARGE SCALE GENOMIC DNA]</scope>
    <source>
        <strain evidence="3">JCM 17441</strain>
    </source>
</reference>
<sequence length="101" mass="10490">MTRQEQGAAAVGQGVLDAARGLSAAHQGPSAVSARRVRVRMRRLRPSTARSSSSLEAILAEPPAVPLSVFRRDRPVPPTGPSFDPAAGGRLEAVLGRLAAV</sequence>
<dbReference type="EMBL" id="BAABAT010000009">
    <property type="protein sequence ID" value="GAA4250086.1"/>
    <property type="molecule type" value="Genomic_DNA"/>
</dbReference>
<evidence type="ECO:0000313" key="3">
    <source>
        <dbReference type="Proteomes" id="UP001500620"/>
    </source>
</evidence>
<dbReference type="Proteomes" id="UP001500620">
    <property type="component" value="Unassembled WGS sequence"/>
</dbReference>
<name>A0ABP8D8U3_9ACTN</name>
<accession>A0ABP8D8U3</accession>
<gene>
    <name evidence="2" type="ORF">GCM10022255_036970</name>
</gene>
<organism evidence="2 3">
    <name type="scientific">Dactylosporangium darangshiense</name>
    <dbReference type="NCBI Taxonomy" id="579108"/>
    <lineage>
        <taxon>Bacteria</taxon>
        <taxon>Bacillati</taxon>
        <taxon>Actinomycetota</taxon>
        <taxon>Actinomycetes</taxon>
        <taxon>Micromonosporales</taxon>
        <taxon>Micromonosporaceae</taxon>
        <taxon>Dactylosporangium</taxon>
    </lineage>
</organism>